<dbReference type="EMBL" id="PQFZ01000006">
    <property type="protein sequence ID" value="POR51991.1"/>
    <property type="molecule type" value="Genomic_DNA"/>
</dbReference>
<keyword evidence="6 12" id="KW-0915">Sodium</keyword>
<dbReference type="RefSeq" id="WP_103718565.1">
    <property type="nucleotide sequence ID" value="NZ_PQFZ01000006.1"/>
</dbReference>
<dbReference type="Proteomes" id="UP000236919">
    <property type="component" value="Unassembled WGS sequence"/>
</dbReference>
<evidence type="ECO:0000313" key="14">
    <source>
        <dbReference type="Proteomes" id="UP000236919"/>
    </source>
</evidence>
<keyword evidence="3" id="KW-0997">Cell inner membrane</keyword>
<keyword evidence="2 12" id="KW-1003">Cell membrane</keyword>
<keyword evidence="4 12" id="KW-0812">Transmembrane</keyword>
<evidence type="ECO:0000256" key="5">
    <source>
        <dbReference type="ARBA" id="ARBA00022989"/>
    </source>
</evidence>
<feature type="transmembrane region" description="Helical" evidence="12">
    <location>
        <begin position="66"/>
        <end position="84"/>
    </location>
</feature>
<dbReference type="InterPro" id="IPR003691">
    <property type="entry name" value="FluC"/>
</dbReference>
<dbReference type="OrthoDB" id="9806299at2"/>
<dbReference type="GO" id="GO:0005886">
    <property type="term" value="C:plasma membrane"/>
    <property type="evidence" value="ECO:0007669"/>
    <property type="project" value="UniProtKB-SubCell"/>
</dbReference>
<comment type="similarity">
    <text evidence="10 12">Belongs to the fluoride channel Fluc/FEX (TC 1.A.43) family.</text>
</comment>
<keyword evidence="9 12" id="KW-0407">Ion channel</keyword>
<keyword evidence="12" id="KW-0479">Metal-binding</keyword>
<keyword evidence="14" id="KW-1185">Reference proteome</keyword>
<evidence type="ECO:0000256" key="2">
    <source>
        <dbReference type="ARBA" id="ARBA00022475"/>
    </source>
</evidence>
<comment type="function">
    <text evidence="12">Fluoride-specific ion channel. Important for reducing fluoride concentration in the cell, thus reducing its toxicity.</text>
</comment>
<evidence type="ECO:0000256" key="6">
    <source>
        <dbReference type="ARBA" id="ARBA00023053"/>
    </source>
</evidence>
<comment type="activity regulation">
    <text evidence="12">Na(+) is not transported, but it plays an essential structural role and its presence is essential for fluoride channel function.</text>
</comment>
<feature type="binding site" evidence="12">
    <location>
        <position position="76"/>
    </location>
    <ligand>
        <name>Na(+)</name>
        <dbReference type="ChEBI" id="CHEBI:29101"/>
        <note>structural</note>
    </ligand>
</feature>
<dbReference type="AlphaFoldDB" id="A0A2S4MBG5"/>
<keyword evidence="7 12" id="KW-0406">Ion transport</keyword>
<accession>A0A2S4MBG5</accession>
<evidence type="ECO:0000256" key="11">
    <source>
        <dbReference type="ARBA" id="ARBA00035585"/>
    </source>
</evidence>
<dbReference type="HAMAP" id="MF_00454">
    <property type="entry name" value="FluC"/>
    <property type="match status" value="1"/>
</dbReference>
<dbReference type="NCBIfam" id="NF010802">
    <property type="entry name" value="PRK14206.1"/>
    <property type="match status" value="1"/>
</dbReference>
<evidence type="ECO:0000313" key="13">
    <source>
        <dbReference type="EMBL" id="POR51991.1"/>
    </source>
</evidence>
<comment type="caution">
    <text evidence="13">The sequence shown here is derived from an EMBL/GenBank/DDBJ whole genome shotgun (WGS) entry which is preliminary data.</text>
</comment>
<dbReference type="Pfam" id="PF02537">
    <property type="entry name" value="CRCB"/>
    <property type="match status" value="1"/>
</dbReference>
<protein>
    <recommendedName>
        <fullName evidence="12">Fluoride-specific ion channel FluC</fullName>
    </recommendedName>
</protein>
<evidence type="ECO:0000256" key="1">
    <source>
        <dbReference type="ARBA" id="ARBA00004651"/>
    </source>
</evidence>
<comment type="subcellular location">
    <subcellularLocation>
        <location evidence="1 12">Cell membrane</location>
        <topology evidence="1 12">Multi-pass membrane protein</topology>
    </subcellularLocation>
</comment>
<comment type="catalytic activity">
    <reaction evidence="11">
        <text>fluoride(in) = fluoride(out)</text>
        <dbReference type="Rhea" id="RHEA:76159"/>
        <dbReference type="ChEBI" id="CHEBI:17051"/>
    </reaction>
    <physiologicalReaction direction="left-to-right" evidence="11">
        <dbReference type="Rhea" id="RHEA:76160"/>
    </physiologicalReaction>
</comment>
<sequence>MIYLWIMAGSALGGAARYWCSGFIANHFGETFPWGTILVNVLGCLIIGFFATFTGTDSRFLVSSDVRQFVMVGLCGGYTTFSSFSLQTLNLVRDGEMLRAGANIGLSLLLCLLAVWIGHLIAATVSGLKGA</sequence>
<evidence type="ECO:0000256" key="7">
    <source>
        <dbReference type="ARBA" id="ARBA00023065"/>
    </source>
</evidence>
<dbReference type="NCBIfam" id="TIGR00494">
    <property type="entry name" value="crcB"/>
    <property type="match status" value="1"/>
</dbReference>
<evidence type="ECO:0000256" key="9">
    <source>
        <dbReference type="ARBA" id="ARBA00023303"/>
    </source>
</evidence>
<evidence type="ECO:0000256" key="4">
    <source>
        <dbReference type="ARBA" id="ARBA00022692"/>
    </source>
</evidence>
<dbReference type="GO" id="GO:0140114">
    <property type="term" value="P:cellular detoxification of fluoride"/>
    <property type="evidence" value="ECO:0007669"/>
    <property type="project" value="UniProtKB-UniRule"/>
</dbReference>
<keyword evidence="5 12" id="KW-1133">Transmembrane helix</keyword>
<dbReference type="GO" id="GO:0046872">
    <property type="term" value="F:metal ion binding"/>
    <property type="evidence" value="ECO:0007669"/>
    <property type="project" value="UniProtKB-KW"/>
</dbReference>
<evidence type="ECO:0000256" key="12">
    <source>
        <dbReference type="HAMAP-Rule" id="MF_00454"/>
    </source>
</evidence>
<dbReference type="NCBIfam" id="NF010799">
    <property type="entry name" value="PRK14203.1"/>
    <property type="match status" value="1"/>
</dbReference>
<feature type="transmembrane region" description="Helical" evidence="12">
    <location>
        <begin position="32"/>
        <end position="54"/>
    </location>
</feature>
<dbReference type="PANTHER" id="PTHR28259">
    <property type="entry name" value="FLUORIDE EXPORT PROTEIN 1-RELATED"/>
    <property type="match status" value="1"/>
</dbReference>
<evidence type="ECO:0000256" key="8">
    <source>
        <dbReference type="ARBA" id="ARBA00023136"/>
    </source>
</evidence>
<proteinExistence type="inferred from homology"/>
<name>A0A2S4MBG5_9HYPH</name>
<feature type="transmembrane region" description="Helical" evidence="12">
    <location>
        <begin position="104"/>
        <end position="128"/>
    </location>
</feature>
<dbReference type="PANTHER" id="PTHR28259:SF1">
    <property type="entry name" value="FLUORIDE EXPORT PROTEIN 1-RELATED"/>
    <property type="match status" value="1"/>
</dbReference>
<keyword evidence="12" id="KW-0813">Transport</keyword>
<gene>
    <name evidence="12" type="primary">fluC</name>
    <name evidence="12" type="synonym">crcB</name>
    <name evidence="13" type="ORF">CYD53_106279</name>
</gene>
<reference evidence="13 14" key="1">
    <citation type="submission" date="2018-01" db="EMBL/GenBank/DDBJ databases">
        <title>Genomic Encyclopedia of Type Strains, Phase III (KMG-III): the genomes of soil and plant-associated and newly described type strains.</title>
        <authorList>
            <person name="Whitman W."/>
        </authorList>
    </citation>
    <scope>NUCLEOTIDE SEQUENCE [LARGE SCALE GENOMIC DNA]</scope>
    <source>
        <strain evidence="13 14">1131</strain>
    </source>
</reference>
<evidence type="ECO:0000256" key="3">
    <source>
        <dbReference type="ARBA" id="ARBA00022519"/>
    </source>
</evidence>
<feature type="binding site" evidence="12">
    <location>
        <position position="79"/>
    </location>
    <ligand>
        <name>Na(+)</name>
        <dbReference type="ChEBI" id="CHEBI:29101"/>
        <note>structural</note>
    </ligand>
</feature>
<dbReference type="GO" id="GO:0062054">
    <property type="term" value="F:fluoride channel activity"/>
    <property type="evidence" value="ECO:0007669"/>
    <property type="project" value="UniProtKB-UniRule"/>
</dbReference>
<organism evidence="13 14">
    <name type="scientific">Bosea psychrotolerans</name>
    <dbReference type="NCBI Taxonomy" id="1871628"/>
    <lineage>
        <taxon>Bacteria</taxon>
        <taxon>Pseudomonadati</taxon>
        <taxon>Pseudomonadota</taxon>
        <taxon>Alphaproteobacteria</taxon>
        <taxon>Hyphomicrobiales</taxon>
        <taxon>Boseaceae</taxon>
        <taxon>Bosea</taxon>
    </lineage>
</organism>
<evidence type="ECO:0000256" key="10">
    <source>
        <dbReference type="ARBA" id="ARBA00035120"/>
    </source>
</evidence>
<keyword evidence="8 12" id="KW-0472">Membrane</keyword>